<feature type="region of interest" description="Disordered" evidence="1">
    <location>
        <begin position="1"/>
        <end position="28"/>
    </location>
</feature>
<feature type="region of interest" description="Disordered" evidence="1">
    <location>
        <begin position="220"/>
        <end position="242"/>
    </location>
</feature>
<dbReference type="EMBL" id="JABELV010000215">
    <property type="protein sequence ID" value="KAG7527978.1"/>
    <property type="molecule type" value="Genomic_DNA"/>
</dbReference>
<proteinExistence type="predicted"/>
<dbReference type="Proteomes" id="UP000812966">
    <property type="component" value="Unassembled WGS sequence"/>
</dbReference>
<keyword evidence="2" id="KW-1133">Transmembrane helix</keyword>
<keyword evidence="2" id="KW-0472">Membrane</keyword>
<comment type="caution">
    <text evidence="3">The sequence shown here is derived from an EMBL/GenBank/DDBJ whole genome shotgun (WGS) entry which is preliminary data.</text>
</comment>
<gene>
    <name evidence="3" type="ORF">FFLO_06477</name>
</gene>
<feature type="compositionally biased region" description="Low complexity" evidence="1">
    <location>
        <begin position="1"/>
        <end position="21"/>
    </location>
</feature>
<feature type="compositionally biased region" description="Acidic residues" evidence="1">
    <location>
        <begin position="270"/>
        <end position="280"/>
    </location>
</feature>
<feature type="region of interest" description="Disordered" evidence="1">
    <location>
        <begin position="260"/>
        <end position="280"/>
    </location>
</feature>
<sequence length="304" mass="32528">MSSTAMTPATSSTTTSAPEPSWTNRSGGGFGATGPSSCESTLFYILVGLLGFFILISAFSWWRGRKRRQATIAEARRLGLLIPGMPGYAAERERLILSFRGIASTTENPEIWDSLGEQRGMVADLKGGAGWGVGRYEPGHGEKQSLWDEKLHPLAITPLTHKGDGPIPVSPMKWFPNSVAFRAPGPKKDPSAILQEWETEAAAAAGQGQNAYPPAMTMTGRTRGSNSLSVPTANSAGDVPSSVSPQVQVAVLIRMPIPDTSKVGRTDRTTEEEEETAVQEEWEGVEMGLCNAHVDLQSSSNGVR</sequence>
<keyword evidence="4" id="KW-1185">Reference proteome</keyword>
<feature type="compositionally biased region" description="Polar residues" evidence="1">
    <location>
        <begin position="220"/>
        <end position="235"/>
    </location>
</feature>
<name>A0A8K0JKG5_9TREE</name>
<protein>
    <submittedName>
        <fullName evidence="3">Uncharacterized protein</fullName>
    </submittedName>
</protein>
<keyword evidence="2" id="KW-0812">Transmembrane</keyword>
<dbReference type="AlphaFoldDB" id="A0A8K0JKG5"/>
<feature type="transmembrane region" description="Helical" evidence="2">
    <location>
        <begin position="42"/>
        <end position="62"/>
    </location>
</feature>
<evidence type="ECO:0000313" key="4">
    <source>
        <dbReference type="Proteomes" id="UP000812966"/>
    </source>
</evidence>
<evidence type="ECO:0000256" key="2">
    <source>
        <dbReference type="SAM" id="Phobius"/>
    </source>
</evidence>
<evidence type="ECO:0000256" key="1">
    <source>
        <dbReference type="SAM" id="MobiDB-lite"/>
    </source>
</evidence>
<organism evidence="3 4">
    <name type="scientific">Filobasidium floriforme</name>
    <dbReference type="NCBI Taxonomy" id="5210"/>
    <lineage>
        <taxon>Eukaryota</taxon>
        <taxon>Fungi</taxon>
        <taxon>Dikarya</taxon>
        <taxon>Basidiomycota</taxon>
        <taxon>Agaricomycotina</taxon>
        <taxon>Tremellomycetes</taxon>
        <taxon>Filobasidiales</taxon>
        <taxon>Filobasidiaceae</taxon>
        <taxon>Filobasidium</taxon>
    </lineage>
</organism>
<accession>A0A8K0JKG5</accession>
<reference evidence="3" key="1">
    <citation type="submission" date="2020-04" db="EMBL/GenBank/DDBJ databases">
        <title>Analysis of mating type loci in Filobasidium floriforme.</title>
        <authorList>
            <person name="Nowrousian M."/>
        </authorList>
    </citation>
    <scope>NUCLEOTIDE SEQUENCE</scope>
    <source>
        <strain evidence="3">CBS 6242</strain>
    </source>
</reference>
<evidence type="ECO:0000313" key="3">
    <source>
        <dbReference type="EMBL" id="KAG7527978.1"/>
    </source>
</evidence>